<evidence type="ECO:0000313" key="9">
    <source>
        <dbReference type="Proteomes" id="UP000193218"/>
    </source>
</evidence>
<dbReference type="Gene3D" id="3.40.640.10">
    <property type="entry name" value="Type I PLP-dependent aspartate aminotransferase-like (Major domain)"/>
    <property type="match status" value="1"/>
</dbReference>
<dbReference type="SUPFAM" id="SSF53383">
    <property type="entry name" value="PLP-dependent transferases"/>
    <property type="match status" value="1"/>
</dbReference>
<reference evidence="8 9" key="1">
    <citation type="submission" date="2017-03" db="EMBL/GenBank/DDBJ databases">
        <title>Widespread Adenine N6-methylation of Active Genes in Fungi.</title>
        <authorList>
            <consortium name="DOE Joint Genome Institute"/>
            <person name="Mondo S.J."/>
            <person name="Dannebaum R.O."/>
            <person name="Kuo R.C."/>
            <person name="Louie K.B."/>
            <person name="Bewick A.J."/>
            <person name="Labutti K."/>
            <person name="Haridas S."/>
            <person name="Kuo A."/>
            <person name="Salamov A."/>
            <person name="Ahrendt S.R."/>
            <person name="Lau R."/>
            <person name="Bowen B.P."/>
            <person name="Lipzen A."/>
            <person name="Sullivan W."/>
            <person name="Andreopoulos W.B."/>
            <person name="Clum A."/>
            <person name="Lindquist E."/>
            <person name="Daum C."/>
            <person name="Northen T.R."/>
            <person name="Ramamoorthy G."/>
            <person name="Schmitz R.J."/>
            <person name="Gryganskyi A."/>
            <person name="Culley D."/>
            <person name="Magnuson J."/>
            <person name="James T.Y."/>
            <person name="O'Malley M.A."/>
            <person name="Stajich J.E."/>
            <person name="Spatafora J.W."/>
            <person name="Visel A."/>
            <person name="Grigoriev I.V."/>
        </authorList>
    </citation>
    <scope>NUCLEOTIDE SEQUENCE [LARGE SCALE GENOMIC DNA]</scope>
    <source>
        <strain evidence="8 9">NRRL Y-17943</strain>
    </source>
</reference>
<dbReference type="InterPro" id="IPR002129">
    <property type="entry name" value="PyrdxlP-dep_de-COase"/>
</dbReference>
<evidence type="ECO:0000256" key="7">
    <source>
        <dbReference type="RuleBase" id="RU000382"/>
    </source>
</evidence>
<dbReference type="InterPro" id="IPR010977">
    <property type="entry name" value="Aromatic_deC"/>
</dbReference>
<keyword evidence="5 7" id="KW-0456">Lyase</keyword>
<name>A0A1Y1U724_9TREE</name>
<evidence type="ECO:0000256" key="5">
    <source>
        <dbReference type="ARBA" id="ARBA00023239"/>
    </source>
</evidence>
<dbReference type="GO" id="GO:0019752">
    <property type="term" value="P:carboxylic acid metabolic process"/>
    <property type="evidence" value="ECO:0007669"/>
    <property type="project" value="InterPro"/>
</dbReference>
<sequence length="473" mass="51862">MNTPPCYDCPSPLESVIQTPKSIEDIELSPFRLLLNQAADRLCPYIDSLESAPAKNPSLTTQLREEALKPPGAALGVSTALDKIMSVALSGYESNSPLHMAYVCSGNVAEAAVGELVSLVLNRYVSLRQHGEGMAAMEDGLIRWMVGVMGLPSSAHGILTSGGSMAILSAVVAARERVVGRRSTSMMDRARVYVTDQSHMSLVKAIHFAGLSPSCVVKLDLWRMEEQVRSDVERGHVPMMVFATAGTTSTGLIEPLVSLASLARRHNAWFHVDACYGGFFMLTERGRARLRGIEEADSISLDPHKSLFMPSGSGALLVRDAHAFKHHLSPVRGAYLRDVVVDAFSPWPEFADLGPELTRESRALKLWLPLHVHGIEWYRQLLDDRLDLAAHLASSLAALSMIVTLNLSIVTARLDDPEQTNRLVLRLCASREILFSSTVVGGQAVLRFCVLQWRTSMRDIERVVGVVKEVMRD</sequence>
<keyword evidence="9" id="KW-1185">Reference proteome</keyword>
<dbReference type="InterPro" id="IPR015424">
    <property type="entry name" value="PyrdxlP-dep_Trfase"/>
</dbReference>
<dbReference type="PRINTS" id="PR00800">
    <property type="entry name" value="YHDCRBOXLASE"/>
</dbReference>
<proteinExistence type="inferred from homology"/>
<dbReference type="RefSeq" id="XP_021867658.1">
    <property type="nucleotide sequence ID" value="XM_022018778.1"/>
</dbReference>
<dbReference type="OrthoDB" id="2161780at2759"/>
<feature type="modified residue" description="N6-(pyridoxal phosphate)lysine" evidence="6">
    <location>
        <position position="305"/>
    </location>
</feature>
<dbReference type="PANTHER" id="PTHR11999">
    <property type="entry name" value="GROUP II PYRIDOXAL-5-PHOSPHATE DECARBOXYLASE"/>
    <property type="match status" value="1"/>
</dbReference>
<evidence type="ECO:0000256" key="6">
    <source>
        <dbReference type="PIRSR" id="PIRSR602129-50"/>
    </source>
</evidence>
<dbReference type="STRING" id="4999.A0A1Y1U724"/>
<comment type="similarity">
    <text evidence="2 7">Belongs to the group II decarboxylase family.</text>
</comment>
<dbReference type="Proteomes" id="UP000193218">
    <property type="component" value="Unassembled WGS sequence"/>
</dbReference>
<dbReference type="InterPro" id="IPR015421">
    <property type="entry name" value="PyrdxlP-dep_Trfase_major"/>
</dbReference>
<comment type="caution">
    <text evidence="8">The sequence shown here is derived from an EMBL/GenBank/DDBJ whole genome shotgun (WGS) entry which is preliminary data.</text>
</comment>
<dbReference type="PANTHER" id="PTHR11999:SF70">
    <property type="entry name" value="MIP05841P"/>
    <property type="match status" value="1"/>
</dbReference>
<keyword evidence="8" id="KW-0808">Transferase</keyword>
<evidence type="ECO:0000313" key="8">
    <source>
        <dbReference type="EMBL" id="ORX33307.1"/>
    </source>
</evidence>
<evidence type="ECO:0000256" key="3">
    <source>
        <dbReference type="ARBA" id="ARBA00022793"/>
    </source>
</evidence>
<organism evidence="8 9">
    <name type="scientific">Kockovaella imperatae</name>
    <dbReference type="NCBI Taxonomy" id="4999"/>
    <lineage>
        <taxon>Eukaryota</taxon>
        <taxon>Fungi</taxon>
        <taxon>Dikarya</taxon>
        <taxon>Basidiomycota</taxon>
        <taxon>Agaricomycotina</taxon>
        <taxon>Tremellomycetes</taxon>
        <taxon>Tremellales</taxon>
        <taxon>Cuniculitremaceae</taxon>
        <taxon>Kockovaella</taxon>
    </lineage>
</organism>
<dbReference type="GeneID" id="33560587"/>
<dbReference type="GO" id="GO:0016831">
    <property type="term" value="F:carboxy-lyase activity"/>
    <property type="evidence" value="ECO:0007669"/>
    <property type="project" value="UniProtKB-KW"/>
</dbReference>
<dbReference type="GO" id="GO:0030170">
    <property type="term" value="F:pyridoxal phosphate binding"/>
    <property type="evidence" value="ECO:0007669"/>
    <property type="project" value="InterPro"/>
</dbReference>
<evidence type="ECO:0000256" key="4">
    <source>
        <dbReference type="ARBA" id="ARBA00022898"/>
    </source>
</evidence>
<dbReference type="Pfam" id="PF00282">
    <property type="entry name" value="Pyridoxal_deC"/>
    <property type="match status" value="1"/>
</dbReference>
<protein>
    <submittedName>
        <fullName evidence="8">Pyridoxal phosphate-dependent transferase</fullName>
    </submittedName>
</protein>
<keyword evidence="3" id="KW-0210">Decarboxylase</keyword>
<dbReference type="AlphaFoldDB" id="A0A1Y1U724"/>
<dbReference type="GO" id="GO:0006520">
    <property type="term" value="P:amino acid metabolic process"/>
    <property type="evidence" value="ECO:0007669"/>
    <property type="project" value="InterPro"/>
</dbReference>
<dbReference type="EMBL" id="NBSH01000027">
    <property type="protein sequence ID" value="ORX33307.1"/>
    <property type="molecule type" value="Genomic_DNA"/>
</dbReference>
<evidence type="ECO:0000256" key="1">
    <source>
        <dbReference type="ARBA" id="ARBA00001933"/>
    </source>
</evidence>
<dbReference type="InterPro" id="IPR015422">
    <property type="entry name" value="PyrdxlP-dep_Trfase_small"/>
</dbReference>
<gene>
    <name evidence="8" type="ORF">BD324DRAFT_654256</name>
</gene>
<dbReference type="Gene3D" id="3.90.1150.10">
    <property type="entry name" value="Aspartate Aminotransferase, domain 1"/>
    <property type="match status" value="1"/>
</dbReference>
<evidence type="ECO:0000256" key="2">
    <source>
        <dbReference type="ARBA" id="ARBA00009533"/>
    </source>
</evidence>
<accession>A0A1Y1U724</accession>
<comment type="cofactor">
    <cofactor evidence="1 6 7">
        <name>pyridoxal 5'-phosphate</name>
        <dbReference type="ChEBI" id="CHEBI:597326"/>
    </cofactor>
</comment>
<dbReference type="InParanoid" id="A0A1Y1U724"/>
<keyword evidence="4 6" id="KW-0663">Pyridoxal phosphate</keyword>
<dbReference type="GO" id="GO:0016740">
    <property type="term" value="F:transferase activity"/>
    <property type="evidence" value="ECO:0007669"/>
    <property type="project" value="UniProtKB-KW"/>
</dbReference>